<feature type="domain" description="OmpR/PhoB-type" evidence="5">
    <location>
        <begin position="1"/>
        <end position="95"/>
    </location>
</feature>
<keyword evidence="1" id="KW-0547">Nucleotide-binding</keyword>
<dbReference type="Gene3D" id="3.40.50.300">
    <property type="entry name" value="P-loop containing nucleotide triphosphate hydrolases"/>
    <property type="match status" value="1"/>
</dbReference>
<dbReference type="GO" id="GO:0006355">
    <property type="term" value="P:regulation of DNA-templated transcription"/>
    <property type="evidence" value="ECO:0007669"/>
    <property type="project" value="InterPro"/>
</dbReference>
<evidence type="ECO:0000313" key="6">
    <source>
        <dbReference type="EMBL" id="SKA81993.1"/>
    </source>
</evidence>
<accession>A0A1T4WXA5</accession>
<feature type="DNA-binding region" description="OmpR/PhoB-type" evidence="4">
    <location>
        <begin position="1"/>
        <end position="95"/>
    </location>
</feature>
<dbReference type="Pfam" id="PF13191">
    <property type="entry name" value="AAA_16"/>
    <property type="match status" value="1"/>
</dbReference>
<dbReference type="PANTHER" id="PTHR16305:SF28">
    <property type="entry name" value="GUANYLATE CYCLASE DOMAIN-CONTAINING PROTEIN"/>
    <property type="match status" value="1"/>
</dbReference>
<evidence type="ECO:0000313" key="7">
    <source>
        <dbReference type="Proteomes" id="UP000190460"/>
    </source>
</evidence>
<dbReference type="RefSeq" id="WP_078922714.1">
    <property type="nucleotide sequence ID" value="NZ_FUYB01000010.1"/>
</dbReference>
<gene>
    <name evidence="6" type="ORF">SAMN02745130_02229</name>
</gene>
<dbReference type="PROSITE" id="PS51755">
    <property type="entry name" value="OMPR_PHOB"/>
    <property type="match status" value="1"/>
</dbReference>
<dbReference type="InterPro" id="IPR001867">
    <property type="entry name" value="OmpR/PhoB-type_DNA-bd"/>
</dbReference>
<evidence type="ECO:0000256" key="1">
    <source>
        <dbReference type="ARBA" id="ARBA00022741"/>
    </source>
</evidence>
<dbReference type="PANTHER" id="PTHR16305">
    <property type="entry name" value="TESTICULAR SOLUBLE ADENYLYL CYCLASE"/>
    <property type="match status" value="1"/>
</dbReference>
<protein>
    <submittedName>
        <fullName evidence="6">Predicted ATPase</fullName>
    </submittedName>
</protein>
<evidence type="ECO:0000256" key="3">
    <source>
        <dbReference type="ARBA" id="ARBA00023125"/>
    </source>
</evidence>
<name>A0A1T4WXA5_9GAMM</name>
<organism evidence="6 7">
    <name type="scientific">Thiothrix eikelboomii</name>
    <dbReference type="NCBI Taxonomy" id="92487"/>
    <lineage>
        <taxon>Bacteria</taxon>
        <taxon>Pseudomonadati</taxon>
        <taxon>Pseudomonadota</taxon>
        <taxon>Gammaproteobacteria</taxon>
        <taxon>Thiotrichales</taxon>
        <taxon>Thiotrichaceae</taxon>
        <taxon>Thiothrix</taxon>
    </lineage>
</organism>
<evidence type="ECO:0000259" key="5">
    <source>
        <dbReference type="PROSITE" id="PS51755"/>
    </source>
</evidence>
<dbReference type="AlphaFoldDB" id="A0A1T4WXA5"/>
<evidence type="ECO:0000256" key="4">
    <source>
        <dbReference type="PROSITE-ProRule" id="PRU01091"/>
    </source>
</evidence>
<dbReference type="GO" id="GO:0004016">
    <property type="term" value="F:adenylate cyclase activity"/>
    <property type="evidence" value="ECO:0007669"/>
    <property type="project" value="TreeGrafter"/>
</dbReference>
<dbReference type="GO" id="GO:0005524">
    <property type="term" value="F:ATP binding"/>
    <property type="evidence" value="ECO:0007669"/>
    <property type="project" value="UniProtKB-KW"/>
</dbReference>
<dbReference type="GO" id="GO:0000160">
    <property type="term" value="P:phosphorelay signal transduction system"/>
    <property type="evidence" value="ECO:0007669"/>
    <property type="project" value="InterPro"/>
</dbReference>
<dbReference type="Proteomes" id="UP000190460">
    <property type="component" value="Unassembled WGS sequence"/>
</dbReference>
<evidence type="ECO:0000256" key="2">
    <source>
        <dbReference type="ARBA" id="ARBA00022840"/>
    </source>
</evidence>
<dbReference type="SUPFAM" id="SSF52540">
    <property type="entry name" value="P-loop containing nucleoside triphosphate hydrolases"/>
    <property type="match status" value="1"/>
</dbReference>
<proteinExistence type="predicted"/>
<dbReference type="SMART" id="SM00862">
    <property type="entry name" value="Trans_reg_C"/>
    <property type="match status" value="1"/>
</dbReference>
<dbReference type="CDD" id="cd00383">
    <property type="entry name" value="trans_reg_C"/>
    <property type="match status" value="1"/>
</dbReference>
<dbReference type="STRING" id="92487.SAMN02745130_02229"/>
<dbReference type="SUPFAM" id="SSF46894">
    <property type="entry name" value="C-terminal effector domain of the bipartite response regulators"/>
    <property type="match status" value="1"/>
</dbReference>
<sequence length="924" mass="103868">MPPSIRFDPSNQTLLTEHGTIQLPPKAFGILTYLCQHPQQLVTKEELLTAVWPGVFVTDAVLKVTIGELRKALADDAKDPRFIETVHRRGYRFIGELPELEAVQAHTLPHASSVPTLESKLNTQPALLGRVSELAQLHKAWEDSLAGHKQSILVQAEAGFGKTTLLNHWLASLPTQQVVVKVQCLDQYGQTEAYQPFVDALIELVTGTQHNLVLSHLKQYAPIWLAQLPPAYQPSHEVKLAEPFGATTGRMLREFADFIEQLSKQLPLIWVIEDVHWSDAASIELLATLIQRQQPARLLLISSLRPSHLQQQTRLKSLLGELAAAQKCQTLDLMALNSADLAAYLTEQLPPALNPAWAVELFQRYTEGNPLFVFTALEHIKKSSAYLELAEITPTWLEQAISGGLKTLLAFKFASLHPKETQLLQAASIAISRSTSEGCAAILEQDVLSLEDDYEQLLLKEFWLISSGEYVWPDGSIGESYRFRHKIYQEFIYTTLSAARRRHYHLRLAKRLQAAYQERSAEIAAKLAYHFEQGGDLSQAIHCLQQASRVASQRFAYHEALQQLEHIIELTQIQTKDGLATLDWLEQRCNLLLASGQLALAIPAYQTLIAASETQSNQHTVRGLLGLAGALFWVNRQQCLVTGQGAVALSETLGDAALTTHARGKLAHWRSIIEGYRPEYREDYESAMRLAQQTNDPTLKCTHFLLYIYYLIITSNYQQATEIALETQQLAKAAGDANSYLGSIFFQAWSYFYLGQWSEMASLIKEALALAEKNAQIHWVTHFQLQQAWLLIHTQDYQQAASLVEPIHQQQQLAPFKTSAYFFSIIILIHLKTKQAELNQAQNYINTINAYLLDDAQAIDWILKLPLYQGIAEFYLKTQQIELALAAAQQLDLLAQQSQEASYIQLAKRLSMACLQVLGKTTDI</sequence>
<reference evidence="6 7" key="1">
    <citation type="submission" date="2017-02" db="EMBL/GenBank/DDBJ databases">
        <authorList>
            <person name="Peterson S.W."/>
        </authorList>
    </citation>
    <scope>NUCLEOTIDE SEQUENCE [LARGE SCALE GENOMIC DNA]</scope>
    <source>
        <strain evidence="6 7">ATCC 49788</strain>
    </source>
</reference>
<dbReference type="InterPro" id="IPR036388">
    <property type="entry name" value="WH-like_DNA-bd_sf"/>
</dbReference>
<dbReference type="EMBL" id="FUYB01000010">
    <property type="protein sequence ID" value="SKA81993.1"/>
    <property type="molecule type" value="Genomic_DNA"/>
</dbReference>
<keyword evidence="7" id="KW-1185">Reference proteome</keyword>
<dbReference type="InterPro" id="IPR027417">
    <property type="entry name" value="P-loop_NTPase"/>
</dbReference>
<dbReference type="Gene3D" id="1.10.10.10">
    <property type="entry name" value="Winged helix-like DNA-binding domain superfamily/Winged helix DNA-binding domain"/>
    <property type="match status" value="1"/>
</dbReference>
<dbReference type="GO" id="GO:0005737">
    <property type="term" value="C:cytoplasm"/>
    <property type="evidence" value="ECO:0007669"/>
    <property type="project" value="TreeGrafter"/>
</dbReference>
<dbReference type="OrthoDB" id="9816555at2"/>
<dbReference type="InterPro" id="IPR016032">
    <property type="entry name" value="Sig_transdc_resp-reg_C-effctor"/>
</dbReference>
<dbReference type="Pfam" id="PF00486">
    <property type="entry name" value="Trans_reg_C"/>
    <property type="match status" value="1"/>
</dbReference>
<dbReference type="GO" id="GO:0003677">
    <property type="term" value="F:DNA binding"/>
    <property type="evidence" value="ECO:0007669"/>
    <property type="project" value="UniProtKB-UniRule"/>
</dbReference>
<dbReference type="InterPro" id="IPR041664">
    <property type="entry name" value="AAA_16"/>
</dbReference>
<keyword evidence="3 4" id="KW-0238">DNA-binding</keyword>
<keyword evidence="2" id="KW-0067">ATP-binding</keyword>